<accession>A0A914MFI4</accession>
<comment type="similarity">
    <text evidence="1">Belongs to the UDP-glycosyltransferase family.</text>
</comment>
<proteinExistence type="inferred from homology"/>
<evidence type="ECO:0000256" key="4">
    <source>
        <dbReference type="ARBA" id="ARBA00022679"/>
    </source>
</evidence>
<dbReference type="GO" id="GO:0015020">
    <property type="term" value="F:glucuronosyltransferase activity"/>
    <property type="evidence" value="ECO:0007669"/>
    <property type="project" value="UniProtKB-EC"/>
</dbReference>
<evidence type="ECO:0000256" key="5">
    <source>
        <dbReference type="ARBA" id="ARBA00047475"/>
    </source>
</evidence>
<evidence type="ECO:0000313" key="7">
    <source>
        <dbReference type="WBParaSite" id="Minc3s01403g23525"/>
    </source>
</evidence>
<organism evidence="6 7">
    <name type="scientific">Meloidogyne incognita</name>
    <name type="common">Southern root-knot nematode worm</name>
    <name type="synonym">Oxyuris incognita</name>
    <dbReference type="NCBI Taxonomy" id="6306"/>
    <lineage>
        <taxon>Eukaryota</taxon>
        <taxon>Metazoa</taxon>
        <taxon>Ecdysozoa</taxon>
        <taxon>Nematoda</taxon>
        <taxon>Chromadorea</taxon>
        <taxon>Rhabditida</taxon>
        <taxon>Tylenchina</taxon>
        <taxon>Tylenchomorpha</taxon>
        <taxon>Tylenchoidea</taxon>
        <taxon>Meloidogynidae</taxon>
        <taxon>Meloidogyninae</taxon>
        <taxon>Meloidogyne</taxon>
        <taxon>Meloidogyne incognita group</taxon>
    </lineage>
</organism>
<keyword evidence="6" id="KW-1185">Reference proteome</keyword>
<dbReference type="EC" id="2.4.1.17" evidence="2"/>
<comment type="catalytic activity">
    <reaction evidence="5">
        <text>glucuronate acceptor + UDP-alpha-D-glucuronate = acceptor beta-D-glucuronoside + UDP + H(+)</text>
        <dbReference type="Rhea" id="RHEA:21032"/>
        <dbReference type="ChEBI" id="CHEBI:15378"/>
        <dbReference type="ChEBI" id="CHEBI:58052"/>
        <dbReference type="ChEBI" id="CHEBI:58223"/>
        <dbReference type="ChEBI" id="CHEBI:132367"/>
        <dbReference type="ChEBI" id="CHEBI:132368"/>
        <dbReference type="EC" id="2.4.1.17"/>
    </reaction>
</comment>
<dbReference type="WBParaSite" id="Minc3s01403g23525">
    <property type="protein sequence ID" value="Minc3s01403g23525"/>
    <property type="gene ID" value="Minc3s01403g23525"/>
</dbReference>
<keyword evidence="4" id="KW-0808">Transferase</keyword>
<dbReference type="PANTHER" id="PTHR48043">
    <property type="entry name" value="EG:EG0003.4 PROTEIN-RELATED"/>
    <property type="match status" value="1"/>
</dbReference>
<evidence type="ECO:0000256" key="1">
    <source>
        <dbReference type="ARBA" id="ARBA00009995"/>
    </source>
</evidence>
<name>A0A914MFI4_MELIC</name>
<sequence>MAKCGREQFSHEILYLADGQYYSHYLLAREMAKILNENYCVTFLIATYEGKNTHHVNLVQEVQNLLSEDIKAILLPIDQEYENSKFYTSGVGRLPSNWDQENITTNLDIYWKMTECRSVTFFQTVIKNVPVYVDGRDYGIFEWLKHQNYQLGIAEIGSITSGFALFNELGIEKTIATTATPAIPVFYHFLGLKIPIDVPEHYSASKGDGLKNAKIRIPGSPRQIQNNNYYNELIRKFTEIYDTDYEQNYNVQLINSSAMPLKPFKSPRALFSSVKYFLVNHSELAAYPRDLNNKIKFIGGIAIGDQMLENYRAKDLHNNDYLTDGAWNNNVECVGFLSIGTLASFNGIDQEKLNTMYRALGKHPECHFLIRIDRAHFPNDQQKQHFNLNNVEFINENIPQQEILAQKNTKIAIIHCGQNSLTEALYAGVPVICIPLLGDQRYNASVVEYLQVGIWVQAPHFHQQFEYALNKILKKRNVWNKIFKKRDSYKQNVKKLARRLNDPNRDKSKEIFLQAVRDALNDDDEASSPVHNEDIQFEYKFGRGL</sequence>
<dbReference type="Pfam" id="PF00201">
    <property type="entry name" value="UDPGT"/>
    <property type="match status" value="1"/>
</dbReference>
<reference evidence="7" key="1">
    <citation type="submission" date="2022-11" db="UniProtKB">
        <authorList>
            <consortium name="WormBaseParasite"/>
        </authorList>
    </citation>
    <scope>IDENTIFICATION</scope>
</reference>
<dbReference type="InterPro" id="IPR050271">
    <property type="entry name" value="UDP-glycosyltransferase"/>
</dbReference>
<dbReference type="PANTHER" id="PTHR48043:SF68">
    <property type="entry name" value="GLUCURONOSYLTRANSFERASE"/>
    <property type="match status" value="1"/>
</dbReference>
<dbReference type="InterPro" id="IPR002213">
    <property type="entry name" value="UDP_glucos_trans"/>
</dbReference>
<evidence type="ECO:0000256" key="2">
    <source>
        <dbReference type="ARBA" id="ARBA00012544"/>
    </source>
</evidence>
<dbReference type="Gene3D" id="3.40.50.2000">
    <property type="entry name" value="Glycogen Phosphorylase B"/>
    <property type="match status" value="1"/>
</dbReference>
<dbReference type="SUPFAM" id="SSF53756">
    <property type="entry name" value="UDP-Glycosyltransferase/glycogen phosphorylase"/>
    <property type="match status" value="1"/>
</dbReference>
<evidence type="ECO:0000313" key="6">
    <source>
        <dbReference type="Proteomes" id="UP000887563"/>
    </source>
</evidence>
<keyword evidence="3" id="KW-0328">Glycosyltransferase</keyword>
<evidence type="ECO:0000256" key="3">
    <source>
        <dbReference type="ARBA" id="ARBA00022676"/>
    </source>
</evidence>
<protein>
    <recommendedName>
        <fullName evidence="2">glucuronosyltransferase</fullName>
        <ecNumber evidence="2">2.4.1.17</ecNumber>
    </recommendedName>
</protein>
<dbReference type="AlphaFoldDB" id="A0A914MFI4"/>
<dbReference type="Proteomes" id="UP000887563">
    <property type="component" value="Unplaced"/>
</dbReference>